<feature type="transmembrane region" description="Helical" evidence="1">
    <location>
        <begin position="222"/>
        <end position="248"/>
    </location>
</feature>
<evidence type="ECO:0000256" key="1">
    <source>
        <dbReference type="SAM" id="Phobius"/>
    </source>
</evidence>
<accession>A0AAV2Q4X9</accession>
<dbReference type="SUPFAM" id="SSF81321">
    <property type="entry name" value="Family A G protein-coupled receptor-like"/>
    <property type="match status" value="1"/>
</dbReference>
<evidence type="ECO:0000313" key="2">
    <source>
        <dbReference type="EMBL" id="CAL4068248.1"/>
    </source>
</evidence>
<sequence>MPINMWAASEVYSIGYHIIIPIFITIEIINSTFCFIVLLRPKLREVHINQYLQFLTILELLSSFCAIPATIGSNFLCTSSTYAMAYYQAHFGWKLVDSFRYLFLYGLIWVSYDRFIATWYPVKFKKDKFNRMVKTRLSVTTLCIGLLSVPFLCIGYVVENYENLIFYRFGLGYIEHPLTKKNRLIVYQYLIPILPCVILFLLSLGLLLSLFKKVTVSENRNLMYSVISVLILNTIYMIFYLCGVFILPYDCGTSKTVNEVLIMIVKESFFLMFHFVAMCVLFALNRTYRVELIQVIESIPMIRHLSGHNRAVTGRNKPSHIRLEYLKRDSNFV</sequence>
<dbReference type="EMBL" id="CAXKWB010003032">
    <property type="protein sequence ID" value="CAL4068248.1"/>
    <property type="molecule type" value="Genomic_DNA"/>
</dbReference>
<keyword evidence="1" id="KW-0472">Membrane</keyword>
<feature type="transmembrane region" description="Helical" evidence="1">
    <location>
        <begin position="99"/>
        <end position="116"/>
    </location>
</feature>
<feature type="transmembrane region" description="Helical" evidence="1">
    <location>
        <begin position="137"/>
        <end position="158"/>
    </location>
</feature>
<dbReference type="Gene3D" id="1.20.1070.10">
    <property type="entry name" value="Rhodopsin 7-helix transmembrane proteins"/>
    <property type="match status" value="1"/>
</dbReference>
<keyword evidence="1" id="KW-1133">Transmembrane helix</keyword>
<feature type="transmembrane region" description="Helical" evidence="1">
    <location>
        <begin position="14"/>
        <end position="39"/>
    </location>
</feature>
<feature type="transmembrane region" description="Helical" evidence="1">
    <location>
        <begin position="186"/>
        <end position="210"/>
    </location>
</feature>
<comment type="caution">
    <text evidence="2">The sequence shown here is derived from an EMBL/GenBank/DDBJ whole genome shotgun (WGS) entry which is preliminary data.</text>
</comment>
<dbReference type="AlphaFoldDB" id="A0AAV2Q4X9"/>
<feature type="transmembrane region" description="Helical" evidence="1">
    <location>
        <begin position="260"/>
        <end position="284"/>
    </location>
</feature>
<gene>
    <name evidence="2" type="ORF">MNOR_LOCUS7050</name>
</gene>
<feature type="transmembrane region" description="Helical" evidence="1">
    <location>
        <begin position="51"/>
        <end position="71"/>
    </location>
</feature>
<keyword evidence="3" id="KW-1185">Reference proteome</keyword>
<dbReference type="Proteomes" id="UP001497623">
    <property type="component" value="Unassembled WGS sequence"/>
</dbReference>
<name>A0AAV2Q4X9_MEGNR</name>
<keyword evidence="1" id="KW-0812">Transmembrane</keyword>
<organism evidence="2 3">
    <name type="scientific">Meganyctiphanes norvegica</name>
    <name type="common">Northern krill</name>
    <name type="synonym">Thysanopoda norvegica</name>
    <dbReference type="NCBI Taxonomy" id="48144"/>
    <lineage>
        <taxon>Eukaryota</taxon>
        <taxon>Metazoa</taxon>
        <taxon>Ecdysozoa</taxon>
        <taxon>Arthropoda</taxon>
        <taxon>Crustacea</taxon>
        <taxon>Multicrustacea</taxon>
        <taxon>Malacostraca</taxon>
        <taxon>Eumalacostraca</taxon>
        <taxon>Eucarida</taxon>
        <taxon>Euphausiacea</taxon>
        <taxon>Euphausiidae</taxon>
        <taxon>Meganyctiphanes</taxon>
    </lineage>
</organism>
<proteinExistence type="predicted"/>
<reference evidence="2 3" key="1">
    <citation type="submission" date="2024-05" db="EMBL/GenBank/DDBJ databases">
        <authorList>
            <person name="Wallberg A."/>
        </authorList>
    </citation>
    <scope>NUCLEOTIDE SEQUENCE [LARGE SCALE GENOMIC DNA]</scope>
</reference>
<protein>
    <recommendedName>
        <fullName evidence="4">G-protein coupled receptors family 1 profile domain-containing protein</fullName>
    </recommendedName>
</protein>
<evidence type="ECO:0000313" key="3">
    <source>
        <dbReference type="Proteomes" id="UP001497623"/>
    </source>
</evidence>
<evidence type="ECO:0008006" key="4">
    <source>
        <dbReference type="Google" id="ProtNLM"/>
    </source>
</evidence>